<gene>
    <name evidence="7" type="ORF">GCM10025866_16480</name>
</gene>
<dbReference type="PANTHER" id="PTHR30086:SF14">
    <property type="entry name" value="HOMOSERINE_HOMOSERINE LACTONE EFFLUX PROTEIN"/>
    <property type="match status" value="1"/>
</dbReference>
<evidence type="ECO:0000256" key="3">
    <source>
        <dbReference type="ARBA" id="ARBA00022692"/>
    </source>
</evidence>
<keyword evidence="5 6" id="KW-0472">Membrane</keyword>
<dbReference type="Proteomes" id="UP001321498">
    <property type="component" value="Chromosome"/>
</dbReference>
<evidence type="ECO:0000313" key="7">
    <source>
        <dbReference type="EMBL" id="BDZ45739.1"/>
    </source>
</evidence>
<protein>
    <submittedName>
        <fullName evidence="7">Lysine transporter LysE</fullName>
    </submittedName>
</protein>
<keyword evidence="8" id="KW-1185">Reference proteome</keyword>
<keyword evidence="3 6" id="KW-0812">Transmembrane</keyword>
<accession>A0ABN6XLB2</accession>
<keyword evidence="4 6" id="KW-1133">Transmembrane helix</keyword>
<comment type="subcellular location">
    <subcellularLocation>
        <location evidence="1">Cell membrane</location>
        <topology evidence="1">Multi-pass membrane protein</topology>
    </subcellularLocation>
</comment>
<dbReference type="PANTHER" id="PTHR30086">
    <property type="entry name" value="ARGININE EXPORTER PROTEIN ARGO"/>
    <property type="match status" value="1"/>
</dbReference>
<evidence type="ECO:0000256" key="2">
    <source>
        <dbReference type="ARBA" id="ARBA00022475"/>
    </source>
</evidence>
<reference evidence="8" key="1">
    <citation type="journal article" date="2019" name="Int. J. Syst. Evol. Microbiol.">
        <title>The Global Catalogue of Microorganisms (GCM) 10K type strain sequencing project: providing services to taxonomists for standard genome sequencing and annotation.</title>
        <authorList>
            <consortium name="The Broad Institute Genomics Platform"/>
            <consortium name="The Broad Institute Genome Sequencing Center for Infectious Disease"/>
            <person name="Wu L."/>
            <person name="Ma J."/>
        </authorList>
    </citation>
    <scope>NUCLEOTIDE SEQUENCE [LARGE SCALE GENOMIC DNA]</scope>
    <source>
        <strain evidence="8">NBRC 108725</strain>
    </source>
</reference>
<feature type="transmembrane region" description="Helical" evidence="6">
    <location>
        <begin position="107"/>
        <end position="129"/>
    </location>
</feature>
<organism evidence="7 8">
    <name type="scientific">Naasia aerilata</name>
    <dbReference type="NCBI Taxonomy" id="1162966"/>
    <lineage>
        <taxon>Bacteria</taxon>
        <taxon>Bacillati</taxon>
        <taxon>Actinomycetota</taxon>
        <taxon>Actinomycetes</taxon>
        <taxon>Micrococcales</taxon>
        <taxon>Microbacteriaceae</taxon>
        <taxon>Naasia</taxon>
    </lineage>
</organism>
<sequence length="199" mass="21237">MTIEFLATALVLAALPGPGVIYTLSTGMSHGPGSAVLAAVGCVLGALPYAVASAVGLGVQLAASAVLFEVVKWAGVAYLLFMGVRTWRDTSRFELHDDPRPRTVVQLVGYGALVSLLNPKIPIFFSAFLPRFLGPEGGDATALSFAFLLVVLVVYVAYGLLAALFRRRLLAHPRGADWTRRVFAASYVLIATRLAFQTR</sequence>
<name>A0ABN6XLB2_9MICO</name>
<evidence type="ECO:0000256" key="6">
    <source>
        <dbReference type="SAM" id="Phobius"/>
    </source>
</evidence>
<evidence type="ECO:0000313" key="8">
    <source>
        <dbReference type="Proteomes" id="UP001321498"/>
    </source>
</evidence>
<dbReference type="EMBL" id="AP027731">
    <property type="protein sequence ID" value="BDZ45739.1"/>
    <property type="molecule type" value="Genomic_DNA"/>
</dbReference>
<feature type="transmembrane region" description="Helical" evidence="6">
    <location>
        <begin position="66"/>
        <end position="87"/>
    </location>
</feature>
<evidence type="ECO:0000256" key="4">
    <source>
        <dbReference type="ARBA" id="ARBA00022989"/>
    </source>
</evidence>
<feature type="transmembrane region" description="Helical" evidence="6">
    <location>
        <begin position="141"/>
        <end position="166"/>
    </location>
</feature>
<dbReference type="PIRSF" id="PIRSF006324">
    <property type="entry name" value="LeuE"/>
    <property type="match status" value="1"/>
</dbReference>
<dbReference type="InterPro" id="IPR001123">
    <property type="entry name" value="LeuE-type"/>
</dbReference>
<dbReference type="Pfam" id="PF01810">
    <property type="entry name" value="LysE"/>
    <property type="match status" value="1"/>
</dbReference>
<evidence type="ECO:0000256" key="5">
    <source>
        <dbReference type="ARBA" id="ARBA00023136"/>
    </source>
</evidence>
<feature type="transmembrane region" description="Helical" evidence="6">
    <location>
        <begin position="33"/>
        <end position="59"/>
    </location>
</feature>
<keyword evidence="2" id="KW-1003">Cell membrane</keyword>
<evidence type="ECO:0000256" key="1">
    <source>
        <dbReference type="ARBA" id="ARBA00004651"/>
    </source>
</evidence>
<proteinExistence type="predicted"/>
<dbReference type="RefSeq" id="WP_286278978.1">
    <property type="nucleotide sequence ID" value="NZ_AP027731.1"/>
</dbReference>